<dbReference type="SUPFAM" id="SSF81383">
    <property type="entry name" value="F-box domain"/>
    <property type="match status" value="1"/>
</dbReference>
<name>A0A165P4Q7_9APHY</name>
<dbReference type="EMBL" id="KV429073">
    <property type="protein sequence ID" value="KZT67758.1"/>
    <property type="molecule type" value="Genomic_DNA"/>
</dbReference>
<protein>
    <submittedName>
        <fullName evidence="2">Uncharacterized protein</fullName>
    </submittedName>
</protein>
<evidence type="ECO:0000256" key="1">
    <source>
        <dbReference type="SAM" id="MobiDB-lite"/>
    </source>
</evidence>
<evidence type="ECO:0000313" key="2">
    <source>
        <dbReference type="EMBL" id="KZT67758.1"/>
    </source>
</evidence>
<evidence type="ECO:0000313" key="3">
    <source>
        <dbReference type="Proteomes" id="UP000076727"/>
    </source>
</evidence>
<dbReference type="Proteomes" id="UP000076727">
    <property type="component" value="Unassembled WGS sequence"/>
</dbReference>
<feature type="region of interest" description="Disordered" evidence="1">
    <location>
        <begin position="213"/>
        <end position="243"/>
    </location>
</feature>
<dbReference type="InterPro" id="IPR032675">
    <property type="entry name" value="LRR_dom_sf"/>
</dbReference>
<reference evidence="2 3" key="1">
    <citation type="journal article" date="2016" name="Mol. Biol. Evol.">
        <title>Comparative Genomics of Early-Diverging Mushroom-Forming Fungi Provides Insights into the Origins of Lignocellulose Decay Capabilities.</title>
        <authorList>
            <person name="Nagy L.G."/>
            <person name="Riley R."/>
            <person name="Tritt A."/>
            <person name="Adam C."/>
            <person name="Daum C."/>
            <person name="Floudas D."/>
            <person name="Sun H."/>
            <person name="Yadav J.S."/>
            <person name="Pangilinan J."/>
            <person name="Larsson K.H."/>
            <person name="Matsuura K."/>
            <person name="Barry K."/>
            <person name="Labutti K."/>
            <person name="Kuo R."/>
            <person name="Ohm R.A."/>
            <person name="Bhattacharya S.S."/>
            <person name="Shirouzu T."/>
            <person name="Yoshinaga Y."/>
            <person name="Martin F.M."/>
            <person name="Grigoriev I.V."/>
            <person name="Hibbett D.S."/>
        </authorList>
    </citation>
    <scope>NUCLEOTIDE SEQUENCE [LARGE SCALE GENOMIC DNA]</scope>
    <source>
        <strain evidence="2 3">L-15889</strain>
    </source>
</reference>
<dbReference type="Gene3D" id="3.80.10.10">
    <property type="entry name" value="Ribonuclease Inhibitor"/>
    <property type="match status" value="1"/>
</dbReference>
<proteinExistence type="predicted"/>
<dbReference type="AlphaFoldDB" id="A0A165P4Q7"/>
<gene>
    <name evidence="2" type="ORF">DAEQUDRAFT_757993</name>
</gene>
<feature type="compositionally biased region" description="Acidic residues" evidence="1">
    <location>
        <begin position="215"/>
        <end position="236"/>
    </location>
</feature>
<dbReference type="OrthoDB" id="2767912at2759"/>
<accession>A0A165P4Q7</accession>
<dbReference type="InterPro" id="IPR036047">
    <property type="entry name" value="F-box-like_dom_sf"/>
</dbReference>
<sequence>MTVHDKDDRVKDRTSISTVCRQWKNIVDNTPLLWSLVYIELTNPPSRASWELAMEHSGTQSLDITVRADGVYFESEASVATEVMELLIPHMRRWKLIHVSLQDLVVVKTVVSQWKDTADVLEEIFLSSEPECESDAFAVIALNPKFVAPKLRVFVLVDIPLLAGGEKLHKHFPILDELSLVRSTFQQAPGCNWPKCMPLLKDLKHLRLLNLAPETEGDDDDDDDGDDEDEGGESAPDDGSLPMLPSLEELAVHDMSLLGINKLLGAFTAPRLAKIEIATYESADDEEERLPKMKALLRRFPSLRTLRLDHSADTLEIENIRFLGENFERLEIVEVDVERLIQTVTKRAAKSKWPIPRLKLLEVEKKKDVSVATLRKLVEVCNASEHPITSLVVRTADKCPQKDRAWFEGKLQKFDWISVGDSYATASGSVTLVYGPKA</sequence>
<organism evidence="2 3">
    <name type="scientific">Daedalea quercina L-15889</name>
    <dbReference type="NCBI Taxonomy" id="1314783"/>
    <lineage>
        <taxon>Eukaryota</taxon>
        <taxon>Fungi</taxon>
        <taxon>Dikarya</taxon>
        <taxon>Basidiomycota</taxon>
        <taxon>Agaricomycotina</taxon>
        <taxon>Agaricomycetes</taxon>
        <taxon>Polyporales</taxon>
        <taxon>Fomitopsis</taxon>
    </lineage>
</organism>
<dbReference type="STRING" id="1314783.A0A165P4Q7"/>
<keyword evidence="3" id="KW-1185">Reference proteome</keyword>